<accession>A0A1W6YPG4</accession>
<proteinExistence type="inferred from homology"/>
<dbReference type="STRING" id="1416806.CAL12_20085"/>
<dbReference type="PANTHER" id="PTHR43386:SF1">
    <property type="entry name" value="D,D-DIPEPTIDE TRANSPORT SYSTEM PERMEASE PROTEIN DDPC-RELATED"/>
    <property type="match status" value="1"/>
</dbReference>
<keyword evidence="4 7" id="KW-0812">Transmembrane</keyword>
<evidence type="ECO:0000256" key="6">
    <source>
        <dbReference type="ARBA" id="ARBA00023136"/>
    </source>
</evidence>
<dbReference type="SUPFAM" id="SSF161098">
    <property type="entry name" value="MetI-like"/>
    <property type="match status" value="1"/>
</dbReference>
<feature type="domain" description="ABC transmembrane type-1" evidence="8">
    <location>
        <begin position="97"/>
        <end position="286"/>
    </location>
</feature>
<feature type="transmembrane region" description="Helical" evidence="7">
    <location>
        <begin position="141"/>
        <end position="170"/>
    </location>
</feature>
<dbReference type="EMBL" id="CP021108">
    <property type="protein sequence ID" value="ARP82884.1"/>
    <property type="molecule type" value="Genomic_DNA"/>
</dbReference>
<dbReference type="PANTHER" id="PTHR43386">
    <property type="entry name" value="OLIGOPEPTIDE TRANSPORT SYSTEM PERMEASE PROTEIN APPC"/>
    <property type="match status" value="1"/>
</dbReference>
<evidence type="ECO:0000313" key="10">
    <source>
        <dbReference type="Proteomes" id="UP000194151"/>
    </source>
</evidence>
<keyword evidence="5 7" id="KW-1133">Transmembrane helix</keyword>
<name>A0A1W6YPG4_9BORD</name>
<dbReference type="AlphaFoldDB" id="A0A1W6YPG4"/>
<organism evidence="9 10">
    <name type="scientific">Bordetella genomosp. 8</name>
    <dbReference type="NCBI Taxonomy" id="1416806"/>
    <lineage>
        <taxon>Bacteria</taxon>
        <taxon>Pseudomonadati</taxon>
        <taxon>Pseudomonadota</taxon>
        <taxon>Betaproteobacteria</taxon>
        <taxon>Burkholderiales</taxon>
        <taxon>Alcaligenaceae</taxon>
        <taxon>Bordetella</taxon>
    </lineage>
</organism>
<dbReference type="InterPro" id="IPR000515">
    <property type="entry name" value="MetI-like"/>
</dbReference>
<evidence type="ECO:0000256" key="3">
    <source>
        <dbReference type="ARBA" id="ARBA00022475"/>
    </source>
</evidence>
<evidence type="ECO:0000313" key="9">
    <source>
        <dbReference type="EMBL" id="ARP82884.1"/>
    </source>
</evidence>
<keyword evidence="10" id="KW-1185">Reference proteome</keyword>
<dbReference type="Gene3D" id="1.10.3720.10">
    <property type="entry name" value="MetI-like"/>
    <property type="match status" value="1"/>
</dbReference>
<gene>
    <name evidence="9" type="ORF">CAL12_20085</name>
</gene>
<dbReference type="GO" id="GO:0055085">
    <property type="term" value="P:transmembrane transport"/>
    <property type="evidence" value="ECO:0007669"/>
    <property type="project" value="InterPro"/>
</dbReference>
<sequence>MNTQTMATGDAGVARPSAGRWRQAFYRFNRSWVSWAGLVIIGLLCLAAIAGPALAPYPQDVQGAVHTALRFQAPSWQHWFGTNEFGQDVFSLVLAGARISLVAGFLVVCLGALVGIVVGGIAGFAGGWIDEILMRLVDLVLTLPGLILAMAIAAALGAGLGNTIFAIALSWWPGYARLVRGEVIARKEEMFVQAARALGASPARILWRHVLPNVMSPVLIKLSLDMGFAILSVASLSFLGIGVKPPTPEWGSLLATARNNLPDFWWTALFPGLCIFFAVLGFNLLGDGLRDVLDPKSRR</sequence>
<dbReference type="InterPro" id="IPR035906">
    <property type="entry name" value="MetI-like_sf"/>
</dbReference>
<evidence type="ECO:0000256" key="7">
    <source>
        <dbReference type="RuleBase" id="RU363032"/>
    </source>
</evidence>
<dbReference type="Pfam" id="PF12911">
    <property type="entry name" value="OppC_N"/>
    <property type="match status" value="1"/>
</dbReference>
<dbReference type="GO" id="GO:0005886">
    <property type="term" value="C:plasma membrane"/>
    <property type="evidence" value="ECO:0007669"/>
    <property type="project" value="UniProtKB-SubCell"/>
</dbReference>
<evidence type="ECO:0000256" key="2">
    <source>
        <dbReference type="ARBA" id="ARBA00022448"/>
    </source>
</evidence>
<dbReference type="KEGG" id="bgv:CAL12_20085"/>
<evidence type="ECO:0000259" key="8">
    <source>
        <dbReference type="PROSITE" id="PS50928"/>
    </source>
</evidence>
<reference evidence="9 10" key="1">
    <citation type="submission" date="2017-05" db="EMBL/GenBank/DDBJ databases">
        <title>Complete and WGS of Bordetella genogroups.</title>
        <authorList>
            <person name="Spilker T."/>
            <person name="LiPuma J."/>
        </authorList>
    </citation>
    <scope>NUCLEOTIDE SEQUENCE [LARGE SCALE GENOMIC DNA]</scope>
    <source>
        <strain evidence="9 10">AU19157</strain>
    </source>
</reference>
<keyword evidence="2 7" id="KW-0813">Transport</keyword>
<keyword evidence="3" id="KW-1003">Cell membrane</keyword>
<evidence type="ECO:0000256" key="4">
    <source>
        <dbReference type="ARBA" id="ARBA00022692"/>
    </source>
</evidence>
<feature type="transmembrane region" description="Helical" evidence="7">
    <location>
        <begin position="99"/>
        <end position="129"/>
    </location>
</feature>
<dbReference type="Proteomes" id="UP000194151">
    <property type="component" value="Chromosome"/>
</dbReference>
<feature type="transmembrane region" description="Helical" evidence="7">
    <location>
        <begin position="264"/>
        <end position="286"/>
    </location>
</feature>
<keyword evidence="6 7" id="KW-0472">Membrane</keyword>
<dbReference type="InterPro" id="IPR050366">
    <property type="entry name" value="BP-dependent_transpt_permease"/>
</dbReference>
<feature type="transmembrane region" description="Helical" evidence="7">
    <location>
        <begin position="219"/>
        <end position="244"/>
    </location>
</feature>
<evidence type="ECO:0000256" key="5">
    <source>
        <dbReference type="ARBA" id="ARBA00022989"/>
    </source>
</evidence>
<dbReference type="Pfam" id="PF00528">
    <property type="entry name" value="BPD_transp_1"/>
    <property type="match status" value="1"/>
</dbReference>
<feature type="transmembrane region" description="Helical" evidence="7">
    <location>
        <begin position="32"/>
        <end position="55"/>
    </location>
</feature>
<protein>
    <submittedName>
        <fullName evidence="9">D-ala-D-ala transporter subunit</fullName>
    </submittedName>
</protein>
<dbReference type="CDD" id="cd06261">
    <property type="entry name" value="TM_PBP2"/>
    <property type="match status" value="1"/>
</dbReference>
<comment type="similarity">
    <text evidence="7">Belongs to the binding-protein-dependent transport system permease family.</text>
</comment>
<dbReference type="InterPro" id="IPR025966">
    <property type="entry name" value="OppC_N"/>
</dbReference>
<dbReference type="PROSITE" id="PS50928">
    <property type="entry name" value="ABC_TM1"/>
    <property type="match status" value="1"/>
</dbReference>
<comment type="subcellular location">
    <subcellularLocation>
        <location evidence="1 7">Cell membrane</location>
        <topology evidence="1 7">Multi-pass membrane protein</topology>
    </subcellularLocation>
</comment>
<evidence type="ECO:0000256" key="1">
    <source>
        <dbReference type="ARBA" id="ARBA00004651"/>
    </source>
</evidence>
<dbReference type="RefSeq" id="WP_198298275.1">
    <property type="nucleotide sequence ID" value="NZ_CP021108.1"/>
</dbReference>